<dbReference type="GO" id="GO:0009986">
    <property type="term" value="C:cell surface"/>
    <property type="evidence" value="ECO:0007669"/>
    <property type="project" value="UniProtKB-ARBA"/>
</dbReference>
<dbReference type="InterPro" id="IPR001881">
    <property type="entry name" value="EGF-like_Ca-bd_dom"/>
</dbReference>
<feature type="disulfide bond" evidence="18">
    <location>
        <begin position="761"/>
        <end position="770"/>
    </location>
</feature>
<comment type="caution">
    <text evidence="18">Lacks conserved residue(s) required for the propagation of feature annotation.</text>
</comment>
<dbReference type="FunFam" id="2.10.25.10:FF:000431">
    <property type="entry name" value="Delta-like protein"/>
    <property type="match status" value="1"/>
</dbReference>
<dbReference type="GO" id="GO:0035239">
    <property type="term" value="P:tube morphogenesis"/>
    <property type="evidence" value="ECO:0007669"/>
    <property type="project" value="UniProtKB-ARBA"/>
</dbReference>
<dbReference type="InterPro" id="IPR056986">
    <property type="entry name" value="JAG1_1/2_dom"/>
</dbReference>
<evidence type="ECO:0000259" key="23">
    <source>
        <dbReference type="PROSITE" id="PS50026"/>
    </source>
</evidence>
<feature type="disulfide bond" evidence="18">
    <location>
        <begin position="646"/>
        <end position="655"/>
    </location>
</feature>
<dbReference type="InterPro" id="IPR001007">
    <property type="entry name" value="VWF_dom"/>
</dbReference>
<dbReference type="InterPro" id="IPR000742">
    <property type="entry name" value="EGF"/>
</dbReference>
<dbReference type="PRINTS" id="PR02059">
    <property type="entry name" value="JAGGEDFAMILY"/>
</dbReference>
<feature type="disulfide bond" evidence="19">
    <location>
        <begin position="188"/>
        <end position="200"/>
    </location>
</feature>
<dbReference type="SMART" id="SM00215">
    <property type="entry name" value="VWC_out"/>
    <property type="match status" value="1"/>
</dbReference>
<feature type="transmembrane region" description="Helical" evidence="21">
    <location>
        <begin position="1083"/>
        <end position="1105"/>
    </location>
</feature>
<feature type="disulfide bond" evidence="19">
    <location>
        <begin position="208"/>
        <end position="217"/>
    </location>
</feature>
<dbReference type="Pfam" id="PF21700">
    <property type="entry name" value="EGF_DL_JAG"/>
    <property type="match status" value="1"/>
</dbReference>
<evidence type="ECO:0000256" key="18">
    <source>
        <dbReference type="PROSITE-ProRule" id="PRU00076"/>
    </source>
</evidence>
<gene>
    <name evidence="25" type="primary">Serrate</name>
</gene>
<feature type="domain" description="EGF-like" evidence="23">
    <location>
        <begin position="514"/>
        <end position="551"/>
    </location>
</feature>
<dbReference type="GO" id="GO:0003008">
    <property type="term" value="P:system process"/>
    <property type="evidence" value="ECO:0007669"/>
    <property type="project" value="UniProtKB-ARBA"/>
</dbReference>
<dbReference type="FunFam" id="2.10.25.10:FF:000018">
    <property type="entry name" value="Delta-like 1"/>
    <property type="match status" value="1"/>
</dbReference>
<evidence type="ECO:0000256" key="17">
    <source>
        <dbReference type="ARBA" id="ARBA00023273"/>
    </source>
</evidence>
<evidence type="ECO:0000256" key="7">
    <source>
        <dbReference type="ARBA" id="ARBA00022692"/>
    </source>
</evidence>
<protein>
    <recommendedName>
        <fullName evidence="20">Delta-like protein</fullName>
    </recommendedName>
</protein>
<keyword evidence="12 20" id="KW-1133">Transmembrane helix</keyword>
<dbReference type="FunFam" id="2.10.25.10:FF:000613">
    <property type="entry name" value="Delta-like protein"/>
    <property type="match status" value="1"/>
</dbReference>
<dbReference type="InterPro" id="IPR013032">
    <property type="entry name" value="EGF-like_CS"/>
</dbReference>
<dbReference type="FunFam" id="2.10.25.10:FF:000255">
    <property type="entry name" value="Sushi, nidogen and EGF-like domains 1"/>
    <property type="match status" value="1"/>
</dbReference>
<evidence type="ECO:0000256" key="12">
    <source>
        <dbReference type="ARBA" id="ARBA00022989"/>
    </source>
</evidence>
<dbReference type="InterPro" id="IPR011651">
    <property type="entry name" value="Notch_ligand_N"/>
</dbReference>
<feature type="disulfide bond" evidence="18">
    <location>
        <begin position="502"/>
        <end position="511"/>
    </location>
</feature>
<keyword evidence="8 20" id="KW-0732">Signal</keyword>
<dbReference type="GO" id="GO:0051240">
    <property type="term" value="P:positive regulation of multicellular organismal process"/>
    <property type="evidence" value="ECO:0007669"/>
    <property type="project" value="UniProtKB-ARBA"/>
</dbReference>
<feature type="domain" description="EGF-like" evidence="23">
    <location>
        <begin position="363"/>
        <end position="399"/>
    </location>
</feature>
<feature type="disulfide bond" evidence="18">
    <location>
        <begin position="443"/>
        <end position="453"/>
    </location>
</feature>
<name>A0A0U5JE14_9BILA</name>
<feature type="signal peptide" evidence="22">
    <location>
        <begin position="1"/>
        <end position="22"/>
    </location>
</feature>
<evidence type="ECO:0000256" key="1">
    <source>
        <dbReference type="ARBA" id="ARBA00004245"/>
    </source>
</evidence>
<keyword evidence="6 18" id="KW-0245">EGF-like domain</keyword>
<feature type="domain" description="EGF-like" evidence="23">
    <location>
        <begin position="439"/>
        <end position="474"/>
    </location>
</feature>
<dbReference type="CDD" id="cd00054">
    <property type="entry name" value="EGF_CA"/>
    <property type="match status" value="13"/>
</dbReference>
<reference evidence="25" key="1">
    <citation type="submission" date="2015-09" db="EMBL/GenBank/DDBJ databases">
        <title>Delta/Notch signalling in an onychophoran.</title>
        <authorList>
            <person name="Janssen R."/>
            <person name="Budd G.E."/>
        </authorList>
    </citation>
    <scope>NUCLEOTIDE SEQUENCE</scope>
    <source>
        <tissue evidence="25">Embryonic tissue</tissue>
    </source>
</reference>
<dbReference type="SMART" id="SM00179">
    <property type="entry name" value="EGF_CA"/>
    <property type="match status" value="14"/>
</dbReference>
<dbReference type="FunFam" id="2.10.25.10:FF:000117">
    <property type="entry name" value="Delta-like protein"/>
    <property type="match status" value="1"/>
</dbReference>
<evidence type="ECO:0000256" key="5">
    <source>
        <dbReference type="ARBA" id="ARBA00022490"/>
    </source>
</evidence>
<dbReference type="Gene3D" id="2.10.25.140">
    <property type="match status" value="1"/>
</dbReference>
<dbReference type="SMART" id="SM00051">
    <property type="entry name" value="DSL"/>
    <property type="match status" value="1"/>
</dbReference>
<dbReference type="FunFam" id="2.10.25.10:FF:000007">
    <property type="entry name" value="Delta-like protein"/>
    <property type="match status" value="1"/>
</dbReference>
<comment type="subcellular location">
    <subcellularLocation>
        <location evidence="2">Cell projection</location>
    </subcellularLocation>
    <subcellularLocation>
        <location evidence="1">Cytoplasm</location>
        <location evidence="1">Cytoskeleton</location>
    </subcellularLocation>
    <subcellularLocation>
        <location evidence="3 20">Membrane</location>
        <topology evidence="3 20">Single-pass type I membrane protein</topology>
    </subcellularLocation>
</comment>
<keyword evidence="9 20" id="KW-0677">Repeat</keyword>
<dbReference type="GO" id="GO:0005856">
    <property type="term" value="C:cytoskeleton"/>
    <property type="evidence" value="ECO:0007669"/>
    <property type="project" value="UniProtKB-SubCell"/>
</dbReference>
<sequence length="1217" mass="134226">MFDRVYIVVVLQLCLWAQVTLASGYFELQLLRIQNYRGELYDGNCCGGFRSSDGVCTQECRTYFSVCLKEFQSSVTPNGPCTFGNNSSAVLGGNSFAFPYEYPWTKLSLNFTFAWTKSYTLILEAWDHNNQTSPGKDSLIDHATRTGIILPSQVWSTFTHEGRVAQFAYRIRVMCEEHYYNTTCNKFCRPRDNRFGHYRCDENGESICLDGWMGANCEQAICRKGCHAVQGFCEKPEECRCRHGWQGDHCDQCVPYPGCKHGSCNGTPFTCQCDKNWGGMLCEKDLDFCGTHHPCRNSATCHNTAPNDYSCECPYGFSGVNCEIVENRCAAEPCQNGGTCAEITGGHLCSCTLGWIGTNCEINIDDCVSAPCLHGGTCVDLVNAYQCLCPPEWEGNSCQLDANECVGSPCINAFSCKNLVGNYTCDCRPGWTGKNCNENINDCPGFCHNGATCIDLVNDYHCACLPGFTGRDCQTNINECASDPCQNGGQCYDLIASFQCICPPGFTGTQCQVDIDLCQPNPCKNGATCYNTPSGEYYCHCPEEFQGLNCSETRTNCTTPPCEVVDSCTVRVASSNDSSPTNRLLPSSVCGDHGLCISSPGGGYSCVCDPGFTGKYCHENINDCQLNICQNSGTCVDGINSLQCICKEGWQGAYCSINTNDCEPSPCRNNGTCTDQVADFICKCQPGWKGKTCNLKNSHCDTKTCRNGGSCIDTGDTFVCKCLSGWEGTTCHLAKEHSCASNPCMNGATCVNSGDNFSCICKDGFDGPTCRQNINDCNPFPCYNGGRCKDGVNWFMCECANGFTGPDCRININECGPSPCAYGSTCIDGIGEFKCICPPGRTGDRCQIVLGVQAVQQLCYWDQRWYPSNSSWQHLCNTCICKNGKVTCSKMWCGPRNCLHHPNLTEPTIECETDEVCVTLTKETCLTPPCLPWGQCHTNMGASPALPEVPQSCFPNQPDIEDREDCGRMTLVFDKTKLPKGISVENVCSYLRKMPVLHTVARLGTMVILCGLKQDQEETLEVTMFFMDSDSIKEVRALISEAVNKMADIISRKLTNSSTLAAVVDVKIETGMSVMESKKGSHFVWLVGILLGLALILALAALYLWHSRRRKRCLSGLKKQAKFESLNTDEKSNNQNEENLRRYHNPLNVKEQITVSSDTELIEMDADEKECNISSRLYKAEPSEVKKNTSYTHKDCQKNMNLKLPLQRTLSDREVIV</sequence>
<dbReference type="GO" id="GO:0005509">
    <property type="term" value="F:calcium ion binding"/>
    <property type="evidence" value="ECO:0007669"/>
    <property type="project" value="InterPro"/>
</dbReference>
<dbReference type="GO" id="GO:0048018">
    <property type="term" value="F:receptor ligand activity"/>
    <property type="evidence" value="ECO:0007669"/>
    <property type="project" value="UniProtKB-ARBA"/>
</dbReference>
<dbReference type="FunFam" id="2.10.25.10:FF:000321">
    <property type="entry name" value="Protein delta homolog 1"/>
    <property type="match status" value="1"/>
</dbReference>
<feature type="disulfide bond" evidence="18">
    <location>
        <begin position="313"/>
        <end position="322"/>
    </location>
</feature>
<dbReference type="FunFam" id="2.10.25.10:FF:000143">
    <property type="entry name" value="Protein crumbs 1"/>
    <property type="match status" value="2"/>
</dbReference>
<dbReference type="Pfam" id="PF01414">
    <property type="entry name" value="DSL"/>
    <property type="match status" value="1"/>
</dbReference>
<feature type="disulfide bond" evidence="18">
    <location>
        <begin position="464"/>
        <end position="473"/>
    </location>
</feature>
<dbReference type="PROSITE" id="PS00022">
    <property type="entry name" value="EGF_1"/>
    <property type="match status" value="16"/>
</dbReference>
<feature type="domain" description="EGF-like" evidence="23">
    <location>
        <begin position="476"/>
        <end position="512"/>
    </location>
</feature>
<feature type="disulfide bond" evidence="18">
    <location>
        <begin position="799"/>
        <end position="808"/>
    </location>
</feature>
<dbReference type="InterPro" id="IPR018097">
    <property type="entry name" value="EGF_Ca-bd_CS"/>
</dbReference>
<evidence type="ECO:0000256" key="16">
    <source>
        <dbReference type="ARBA" id="ARBA00023212"/>
    </source>
</evidence>
<dbReference type="Pfam" id="PF12661">
    <property type="entry name" value="hEGF"/>
    <property type="match status" value="3"/>
</dbReference>
<dbReference type="PANTHER" id="PTHR12916:SF13">
    <property type="entry name" value="SUSHI, VON WILLEBRAND FACTOR TYPE A, EGF AND PENTRAXIN DOMAIN-CONTAINING PROTEIN 1-LIKE"/>
    <property type="match status" value="1"/>
</dbReference>
<evidence type="ECO:0000256" key="22">
    <source>
        <dbReference type="SAM" id="SignalP"/>
    </source>
</evidence>
<dbReference type="Pfam" id="PF00008">
    <property type="entry name" value="EGF"/>
    <property type="match status" value="4"/>
</dbReference>
<feature type="disulfide bond" evidence="18">
    <location>
        <begin position="351"/>
        <end position="360"/>
    </location>
</feature>
<dbReference type="Pfam" id="PF07657">
    <property type="entry name" value="MNNL"/>
    <property type="match status" value="1"/>
</dbReference>
<evidence type="ECO:0000256" key="4">
    <source>
        <dbReference type="ARBA" id="ARBA00022473"/>
    </source>
</evidence>
<dbReference type="GO" id="GO:0016020">
    <property type="term" value="C:membrane"/>
    <property type="evidence" value="ECO:0007669"/>
    <property type="project" value="UniProtKB-SubCell"/>
</dbReference>
<dbReference type="SMART" id="SM00181">
    <property type="entry name" value="EGF"/>
    <property type="match status" value="17"/>
</dbReference>
<keyword evidence="10" id="KW-0106">Calcium</keyword>
<feature type="disulfide bond" evidence="18">
    <location>
        <begin position="427"/>
        <end position="436"/>
    </location>
</feature>
<proteinExistence type="evidence at transcript level"/>
<feature type="domain" description="EGF-like" evidence="23">
    <location>
        <begin position="620"/>
        <end position="656"/>
    </location>
</feature>
<feature type="domain" description="EGF-like" evidence="23">
    <location>
        <begin position="735"/>
        <end position="771"/>
    </location>
</feature>
<keyword evidence="17" id="KW-0966">Cell projection</keyword>
<feature type="disulfide bond" evidence="18">
    <location>
        <begin position="608"/>
        <end position="617"/>
    </location>
</feature>
<evidence type="ECO:0000256" key="10">
    <source>
        <dbReference type="ARBA" id="ARBA00022837"/>
    </source>
</evidence>
<evidence type="ECO:0000256" key="2">
    <source>
        <dbReference type="ARBA" id="ARBA00004316"/>
    </source>
</evidence>
<dbReference type="GO" id="GO:0030855">
    <property type="term" value="P:epithelial cell differentiation"/>
    <property type="evidence" value="ECO:0007669"/>
    <property type="project" value="UniProtKB-ARBA"/>
</dbReference>
<dbReference type="Gene3D" id="2.60.40.3510">
    <property type="match status" value="1"/>
</dbReference>
<evidence type="ECO:0000259" key="24">
    <source>
        <dbReference type="PROSITE" id="PS51051"/>
    </source>
</evidence>
<dbReference type="FunFam" id="2.10.25.10:FF:000318">
    <property type="entry name" value="Eyes shut homolog"/>
    <property type="match status" value="1"/>
</dbReference>
<dbReference type="EMBL" id="LN881711">
    <property type="protein sequence ID" value="CUK27655.1"/>
    <property type="molecule type" value="mRNA"/>
</dbReference>
<evidence type="ECO:0000256" key="13">
    <source>
        <dbReference type="ARBA" id="ARBA00023136"/>
    </source>
</evidence>
<dbReference type="Pfam" id="PF25024">
    <property type="entry name" value="EGF_TEN"/>
    <property type="match status" value="1"/>
</dbReference>
<dbReference type="InterPro" id="IPR026219">
    <property type="entry name" value="Jagged/Serrate"/>
</dbReference>
<feature type="domain" description="EGF-like" evidence="23">
    <location>
        <begin position="696"/>
        <end position="732"/>
    </location>
</feature>
<dbReference type="InterPro" id="IPR001774">
    <property type="entry name" value="DSL"/>
</dbReference>
<feature type="domain" description="EGF-like" evidence="23">
    <location>
        <begin position="658"/>
        <end position="694"/>
    </location>
</feature>
<keyword evidence="13 20" id="KW-0472">Membrane</keyword>
<dbReference type="InterPro" id="IPR000152">
    <property type="entry name" value="EGF-type_Asp/Asn_hydroxyl_site"/>
</dbReference>
<dbReference type="GO" id="GO:0042995">
    <property type="term" value="C:cell projection"/>
    <property type="evidence" value="ECO:0007669"/>
    <property type="project" value="UniProtKB-SubCell"/>
</dbReference>
<feature type="disulfide bond" evidence="18">
    <location>
        <begin position="541"/>
        <end position="550"/>
    </location>
</feature>
<keyword evidence="11" id="KW-0914">Notch signaling pathway</keyword>
<evidence type="ECO:0000256" key="20">
    <source>
        <dbReference type="RuleBase" id="RU280815"/>
    </source>
</evidence>
<dbReference type="GO" id="GO:0051093">
    <property type="term" value="P:negative regulation of developmental process"/>
    <property type="evidence" value="ECO:0007669"/>
    <property type="project" value="UniProtKB-ARBA"/>
</dbReference>
<evidence type="ECO:0000256" key="14">
    <source>
        <dbReference type="ARBA" id="ARBA00023157"/>
    </source>
</evidence>
<dbReference type="FunFam" id="2.10.25.10:FF:000294">
    <property type="entry name" value="Delta-like protein"/>
    <property type="match status" value="1"/>
</dbReference>
<keyword evidence="5" id="KW-0963">Cytoplasm</keyword>
<keyword evidence="14 18" id="KW-1015">Disulfide bond</keyword>
<feature type="domain" description="EGF-like" evidence="23">
    <location>
        <begin position="582"/>
        <end position="618"/>
    </location>
</feature>
<dbReference type="GO" id="GO:0007219">
    <property type="term" value="P:Notch signaling pathway"/>
    <property type="evidence" value="ECO:0007669"/>
    <property type="project" value="UniProtKB-KW"/>
</dbReference>
<dbReference type="Pfam" id="PF23575">
    <property type="entry name" value="JAG1"/>
    <property type="match status" value="1"/>
</dbReference>
<dbReference type="GO" id="GO:0046331">
    <property type="term" value="P:lateral inhibition"/>
    <property type="evidence" value="ECO:0007669"/>
    <property type="project" value="UniProtKB-ARBA"/>
</dbReference>
<evidence type="ECO:0000313" key="25">
    <source>
        <dbReference type="EMBL" id="CUK27655.1"/>
    </source>
</evidence>
<evidence type="ECO:0000256" key="11">
    <source>
        <dbReference type="ARBA" id="ARBA00022976"/>
    </source>
</evidence>
<feature type="disulfide bond" evidence="18">
    <location>
        <begin position="389"/>
        <end position="398"/>
    </location>
</feature>
<keyword evidence="16" id="KW-0206">Cytoskeleton</keyword>
<feature type="domain" description="EGF-like" evidence="23">
    <location>
        <begin position="401"/>
        <end position="437"/>
    </location>
</feature>
<evidence type="ECO:0000256" key="19">
    <source>
        <dbReference type="PROSITE-ProRule" id="PRU00377"/>
    </source>
</evidence>
<dbReference type="GO" id="GO:0051241">
    <property type="term" value="P:negative regulation of multicellular organismal process"/>
    <property type="evidence" value="ECO:0007669"/>
    <property type="project" value="UniProtKB-ARBA"/>
</dbReference>
<feature type="disulfide bond" evidence="18">
    <location>
        <begin position="684"/>
        <end position="693"/>
    </location>
</feature>
<dbReference type="PROSITE" id="PS51051">
    <property type="entry name" value="DSL"/>
    <property type="match status" value="1"/>
</dbReference>
<feature type="domain" description="EGF-like" evidence="23">
    <location>
        <begin position="811"/>
        <end position="847"/>
    </location>
</feature>
<dbReference type="SUPFAM" id="SSF57184">
    <property type="entry name" value="Growth factor receptor domain"/>
    <property type="match status" value="3"/>
</dbReference>
<feature type="disulfide bond" evidence="18">
    <location>
        <begin position="837"/>
        <end position="846"/>
    </location>
</feature>
<dbReference type="FunFam" id="2.10.25.10:FF:000004">
    <property type="entry name" value="Neurogenic locus notch 1"/>
    <property type="match status" value="1"/>
</dbReference>
<dbReference type="InterPro" id="IPR009030">
    <property type="entry name" value="Growth_fac_rcpt_cys_sf"/>
</dbReference>
<dbReference type="GO" id="GO:0005112">
    <property type="term" value="F:Notch binding"/>
    <property type="evidence" value="ECO:0007669"/>
    <property type="project" value="InterPro"/>
</dbReference>
<evidence type="ECO:0000256" key="6">
    <source>
        <dbReference type="ARBA" id="ARBA00022536"/>
    </source>
</evidence>
<evidence type="ECO:0000256" key="9">
    <source>
        <dbReference type="ARBA" id="ARBA00022737"/>
    </source>
</evidence>
<feature type="disulfide bond" evidence="18">
    <location>
        <begin position="722"/>
        <end position="731"/>
    </location>
</feature>
<organism evidence="25">
    <name type="scientific">Euperipatoides kanangrensis</name>
    <dbReference type="NCBI Taxonomy" id="488523"/>
    <lineage>
        <taxon>Eukaryota</taxon>
        <taxon>Metazoa</taxon>
        <taxon>Ecdysozoa</taxon>
        <taxon>Onychophora</taxon>
        <taxon>Udeonychophora</taxon>
        <taxon>Euonychophora</taxon>
        <taxon>Peripatopsidae</taxon>
        <taxon>Euperipatoides</taxon>
    </lineage>
</organism>
<dbReference type="SUPFAM" id="SSF57196">
    <property type="entry name" value="EGF/Laminin"/>
    <property type="match status" value="5"/>
</dbReference>
<dbReference type="GO" id="GO:0043208">
    <property type="term" value="F:glycosphingolipid binding"/>
    <property type="evidence" value="ECO:0007669"/>
    <property type="project" value="UniProtKB-ARBA"/>
</dbReference>
<evidence type="ECO:0000256" key="15">
    <source>
        <dbReference type="ARBA" id="ARBA00023180"/>
    </source>
</evidence>
<feature type="domain" description="EGF-like" evidence="23">
    <location>
        <begin position="325"/>
        <end position="361"/>
    </location>
</feature>
<dbReference type="GO" id="GO:0030718">
    <property type="term" value="P:germ-line stem cell population maintenance"/>
    <property type="evidence" value="ECO:0007669"/>
    <property type="project" value="UniProtKB-ARBA"/>
</dbReference>
<feature type="domain" description="EGF-like" evidence="23">
    <location>
        <begin position="285"/>
        <end position="323"/>
    </location>
</feature>
<keyword evidence="4 20" id="KW-0217">Developmental protein</keyword>
<dbReference type="AlphaFoldDB" id="A0A0U5JE14"/>
<dbReference type="FunFam" id="2.10.25.10:FF:000122">
    <property type="entry name" value="Protein crumbs homolog 2"/>
    <property type="match status" value="1"/>
</dbReference>
<dbReference type="GO" id="GO:0045179">
    <property type="term" value="C:apical cortex"/>
    <property type="evidence" value="ECO:0007669"/>
    <property type="project" value="UniProtKB-ARBA"/>
</dbReference>
<dbReference type="GO" id="GO:0030182">
    <property type="term" value="P:neuron differentiation"/>
    <property type="evidence" value="ECO:0007669"/>
    <property type="project" value="UniProtKB-ARBA"/>
</dbReference>
<comment type="function">
    <text evidence="20">Putative Notch ligand involved in the mediation of Notch signaling.</text>
</comment>
<feature type="domain" description="EGF-like" evidence="23">
    <location>
        <begin position="773"/>
        <end position="809"/>
    </location>
</feature>
<keyword evidence="15" id="KW-0325">Glycoprotein</keyword>
<feature type="disulfide bond" evidence="19">
    <location>
        <begin position="175"/>
        <end position="184"/>
    </location>
</feature>
<dbReference type="PANTHER" id="PTHR12916">
    <property type="entry name" value="CYTOCHROME C OXIDASE POLYPEPTIDE VIC-2"/>
    <property type="match status" value="1"/>
</dbReference>
<dbReference type="PROSITE" id="PS50026">
    <property type="entry name" value="EGF_3"/>
    <property type="match status" value="14"/>
</dbReference>
<accession>A0A0U5JE14</accession>
<dbReference type="PROSITE" id="PS00010">
    <property type="entry name" value="ASX_HYDROXYL"/>
    <property type="match status" value="9"/>
</dbReference>
<evidence type="ECO:0000256" key="8">
    <source>
        <dbReference type="ARBA" id="ARBA00022729"/>
    </source>
</evidence>
<evidence type="ECO:0000256" key="3">
    <source>
        <dbReference type="ARBA" id="ARBA00004479"/>
    </source>
</evidence>
<dbReference type="Gene3D" id="2.10.25.10">
    <property type="entry name" value="Laminin"/>
    <property type="match status" value="15"/>
</dbReference>
<feature type="domain" description="DSL" evidence="24">
    <location>
        <begin position="173"/>
        <end position="217"/>
    </location>
</feature>
<dbReference type="GO" id="GO:0042063">
    <property type="term" value="P:gliogenesis"/>
    <property type="evidence" value="ECO:0007669"/>
    <property type="project" value="UniProtKB-ARBA"/>
</dbReference>
<evidence type="ECO:0000256" key="21">
    <source>
        <dbReference type="SAM" id="Phobius"/>
    </source>
</evidence>
<dbReference type="FunFam" id="2.10.25.140:FF:000001">
    <property type="entry name" value="Delta-like protein"/>
    <property type="match status" value="1"/>
</dbReference>
<dbReference type="FunFam" id="2.10.25.10:FF:000146">
    <property type="entry name" value="Putative neurogenic locus notch"/>
    <property type="match status" value="1"/>
</dbReference>
<feature type="chain" id="PRO_5006860419" description="Delta-like protein" evidence="22">
    <location>
        <begin position="23"/>
        <end position="1217"/>
    </location>
</feature>
<keyword evidence="7 20" id="KW-0812">Transmembrane</keyword>
<dbReference type="PROSITE" id="PS01187">
    <property type="entry name" value="EGF_CA"/>
    <property type="match status" value="3"/>
</dbReference>
<dbReference type="PROSITE" id="PS01186">
    <property type="entry name" value="EGF_2"/>
    <property type="match status" value="11"/>
</dbReference>
<dbReference type="GO" id="GO:0048468">
    <property type="term" value="P:cell development"/>
    <property type="evidence" value="ECO:0007669"/>
    <property type="project" value="UniProtKB-ARBA"/>
</dbReference>